<keyword evidence="2" id="KW-0880">Kelch repeat</keyword>
<accession>A0AAN9TZ23</accession>
<evidence type="ECO:0000259" key="6">
    <source>
        <dbReference type="PROSITE" id="PS50097"/>
    </source>
</evidence>
<dbReference type="SUPFAM" id="SSF50965">
    <property type="entry name" value="Galactose oxidase, central domain"/>
    <property type="match status" value="1"/>
</dbReference>
<sequence length="700" mass="78026">MSKITVNGDHLSDNEDEVVVVAEENLIFQDENHSSQLLNSLNMMRKNRTFCDVILHVGNTELYGHRAVLASVSSKLMELFSEDDDEKTSSPESHTVHITLNLNPDFESKILEKMIDYAYTARLVVQGHEVRSVFLAASYLKMNTIVRECAKHLIKNLTVENCIDIRSLPGIAKKKSFVCQLDEFISSQFSKIREHLSFLSLPWIQIEILTQTRQEMSLVPGDSLARLVMDWIRRFYMSAGDSAPTFDSFVDKTHMLYLALDNSLQDCTQMPSGDISDTQLVQEYKKLSKKPPPPSAMPNGPRTGQMQSAKPRVLIYNKELAEAHKPDVDSEWLVIATDKVTEYSFSSLVMVKERLTRLSILLRLNTESEEVISTPQSRSSSHESIPDMYCSVSNMSSGKCAFGCTVLSGHIFVCGGYDRVECLKSAEKYEAEENKWKTLPSMLEARGRFSACTLNNCVFAVGGSNGTTELSTVECYNREADKWSPIAPLPIAKSNAGVCSLEGKIYCIGGWNGQVGIKQCDIYDPETNQWTIIAPMQTGRYQAGVCAFNGLIYAAGGCSAWNCLNTVECYDPRTDTWTYFKPLVTARRGCGLIVFNDKLYAVGGCDGSSSLESIEVFDPTLGEWRLGPSMTTPRSNVGVAVLEDRLYAVGGFSGKKFLYSVEFLDEKINTWTSFIQRSCSSSLSTSLHEDDILNNKGPYK</sequence>
<keyword evidence="3" id="KW-0677">Repeat</keyword>
<dbReference type="InterPro" id="IPR006652">
    <property type="entry name" value="Kelch_1"/>
</dbReference>
<evidence type="ECO:0000256" key="5">
    <source>
        <dbReference type="SAM" id="MobiDB-lite"/>
    </source>
</evidence>
<dbReference type="AlphaFoldDB" id="A0AAN9TZ23"/>
<evidence type="ECO:0000313" key="8">
    <source>
        <dbReference type="Proteomes" id="UP001367676"/>
    </source>
</evidence>
<keyword evidence="8" id="KW-1185">Reference proteome</keyword>
<evidence type="ECO:0000256" key="1">
    <source>
        <dbReference type="ARBA" id="ARBA00013699"/>
    </source>
</evidence>
<reference evidence="7 8" key="1">
    <citation type="submission" date="2024-03" db="EMBL/GenBank/DDBJ databases">
        <title>Adaptation during the transition from Ophiocordyceps entomopathogen to insect associate is accompanied by gene loss and intensified selection.</title>
        <authorList>
            <person name="Ward C.M."/>
            <person name="Onetto C.A."/>
            <person name="Borneman A.R."/>
        </authorList>
    </citation>
    <scope>NUCLEOTIDE SEQUENCE [LARGE SCALE GENOMIC DNA]</scope>
    <source>
        <strain evidence="7">AWRI1</strain>
        <tissue evidence="7">Single Adult Female</tissue>
    </source>
</reference>
<evidence type="ECO:0000256" key="2">
    <source>
        <dbReference type="ARBA" id="ARBA00022441"/>
    </source>
</evidence>
<dbReference type="InterPro" id="IPR011333">
    <property type="entry name" value="SKP1/BTB/POZ_sf"/>
</dbReference>
<dbReference type="Gene3D" id="2.120.10.80">
    <property type="entry name" value="Kelch-type beta propeller"/>
    <property type="match status" value="2"/>
</dbReference>
<dbReference type="Gene3D" id="3.30.710.10">
    <property type="entry name" value="Potassium Channel Kv1.1, Chain A"/>
    <property type="match status" value="1"/>
</dbReference>
<dbReference type="PIRSF" id="PIRSF037037">
    <property type="entry name" value="Kelch-like_protein_gigaxonin"/>
    <property type="match status" value="1"/>
</dbReference>
<dbReference type="InterPro" id="IPR000210">
    <property type="entry name" value="BTB/POZ_dom"/>
</dbReference>
<evidence type="ECO:0000256" key="4">
    <source>
        <dbReference type="ARBA" id="ARBA00043912"/>
    </source>
</evidence>
<dbReference type="PROSITE" id="PS50097">
    <property type="entry name" value="BTB"/>
    <property type="match status" value="1"/>
</dbReference>
<dbReference type="CDD" id="cd18306">
    <property type="entry name" value="BTB_POZ_NS1BP"/>
    <property type="match status" value="1"/>
</dbReference>
<dbReference type="SUPFAM" id="SSF54695">
    <property type="entry name" value="POZ domain"/>
    <property type="match status" value="1"/>
</dbReference>
<evidence type="ECO:0000256" key="3">
    <source>
        <dbReference type="ARBA" id="ARBA00022737"/>
    </source>
</evidence>
<dbReference type="SMART" id="SM00225">
    <property type="entry name" value="BTB"/>
    <property type="match status" value="1"/>
</dbReference>
<dbReference type="Pfam" id="PF01344">
    <property type="entry name" value="Kelch_1"/>
    <property type="match status" value="6"/>
</dbReference>
<evidence type="ECO:0000313" key="7">
    <source>
        <dbReference type="EMBL" id="KAK7601634.1"/>
    </source>
</evidence>
<feature type="region of interest" description="Disordered" evidence="5">
    <location>
        <begin position="287"/>
        <end position="308"/>
    </location>
</feature>
<name>A0AAN9TZ23_9HEMI</name>
<dbReference type="Proteomes" id="UP001367676">
    <property type="component" value="Unassembled WGS sequence"/>
</dbReference>
<dbReference type="SMART" id="SM00612">
    <property type="entry name" value="Kelch"/>
    <property type="match status" value="6"/>
</dbReference>
<dbReference type="InterPro" id="IPR017096">
    <property type="entry name" value="BTB-kelch_protein"/>
</dbReference>
<organism evidence="7 8">
    <name type="scientific">Parthenolecanium corni</name>
    <dbReference type="NCBI Taxonomy" id="536013"/>
    <lineage>
        <taxon>Eukaryota</taxon>
        <taxon>Metazoa</taxon>
        <taxon>Ecdysozoa</taxon>
        <taxon>Arthropoda</taxon>
        <taxon>Hexapoda</taxon>
        <taxon>Insecta</taxon>
        <taxon>Pterygota</taxon>
        <taxon>Neoptera</taxon>
        <taxon>Paraneoptera</taxon>
        <taxon>Hemiptera</taxon>
        <taxon>Sternorrhyncha</taxon>
        <taxon>Coccoidea</taxon>
        <taxon>Coccidae</taxon>
        <taxon>Parthenolecanium</taxon>
    </lineage>
</organism>
<gene>
    <name evidence="7" type="ORF">V9T40_009075</name>
</gene>
<proteinExistence type="predicted"/>
<feature type="domain" description="BTB" evidence="6">
    <location>
        <begin position="51"/>
        <end position="127"/>
    </location>
</feature>
<comment type="caution">
    <text evidence="7">The sequence shown here is derived from an EMBL/GenBank/DDBJ whole genome shotgun (WGS) entry which is preliminary data.</text>
</comment>
<dbReference type="Pfam" id="PF00651">
    <property type="entry name" value="BTB"/>
    <property type="match status" value="1"/>
</dbReference>
<dbReference type="GO" id="GO:0003779">
    <property type="term" value="F:actin binding"/>
    <property type="evidence" value="ECO:0007669"/>
    <property type="project" value="UniProtKB-KW"/>
</dbReference>
<dbReference type="InterPro" id="IPR015915">
    <property type="entry name" value="Kelch-typ_b-propeller"/>
</dbReference>
<dbReference type="PRINTS" id="PR00501">
    <property type="entry name" value="KELCHREPEAT"/>
</dbReference>
<dbReference type="EMBL" id="JBBCAQ010000010">
    <property type="protein sequence ID" value="KAK7601634.1"/>
    <property type="molecule type" value="Genomic_DNA"/>
</dbReference>
<comment type="function">
    <text evidence="4">Probable substrate-specific adapter of an E3 ubiquitin-protein ligase complex which mediates the ubiquitination and subsequent proteasomal degradation of target proteins. May have a role in synapse differentiation and growth.</text>
</comment>
<dbReference type="PANTHER" id="PTHR45632">
    <property type="entry name" value="LD33804P"/>
    <property type="match status" value="1"/>
</dbReference>
<dbReference type="InterPro" id="IPR011043">
    <property type="entry name" value="Gal_Oxase/kelch_b-propeller"/>
</dbReference>
<protein>
    <recommendedName>
        <fullName evidence="1">Kelch-like protein diablo</fullName>
    </recommendedName>
</protein>
<dbReference type="PANTHER" id="PTHR45632:SF26">
    <property type="entry name" value="BTB DOMAIN-CONTAINING PROTEIN"/>
    <property type="match status" value="1"/>
</dbReference>